<name>A0ABR7XDR2_9BACT</name>
<gene>
    <name evidence="1" type="ORF">H9Q13_04580</name>
</gene>
<proteinExistence type="predicted"/>
<accession>A0ABR7XDR2</accession>
<keyword evidence="2" id="KW-1185">Reference proteome</keyword>
<dbReference type="Proteomes" id="UP000625551">
    <property type="component" value="Unassembled WGS sequence"/>
</dbReference>
<comment type="caution">
    <text evidence="1">The sequence shown here is derived from an EMBL/GenBank/DDBJ whole genome shotgun (WGS) entry which is preliminary data.</text>
</comment>
<organism evidence="1 2">
    <name type="scientific">Pontibacter aquaedesilientis</name>
    <dbReference type="NCBI Taxonomy" id="2766980"/>
    <lineage>
        <taxon>Bacteria</taxon>
        <taxon>Pseudomonadati</taxon>
        <taxon>Bacteroidota</taxon>
        <taxon>Cytophagia</taxon>
        <taxon>Cytophagales</taxon>
        <taxon>Hymenobacteraceae</taxon>
        <taxon>Pontibacter</taxon>
    </lineage>
</organism>
<dbReference type="Pfam" id="PF26622">
    <property type="entry name" value="DUF8199"/>
    <property type="match status" value="1"/>
</dbReference>
<evidence type="ECO:0000313" key="1">
    <source>
        <dbReference type="EMBL" id="MBD1396430.1"/>
    </source>
</evidence>
<dbReference type="NCBIfam" id="NF047658">
    <property type="entry name" value="HYC_CC_PP"/>
    <property type="match status" value="1"/>
</dbReference>
<reference evidence="1 2" key="1">
    <citation type="submission" date="2020-09" db="EMBL/GenBank/DDBJ databases">
        <title>Genome sequencing and assembly of Pontibacter sp.</title>
        <authorList>
            <person name="Chhetri G."/>
        </authorList>
    </citation>
    <scope>NUCLEOTIDE SEQUENCE [LARGE SCALE GENOMIC DNA]</scope>
    <source>
        <strain evidence="1 2">JH31</strain>
    </source>
</reference>
<dbReference type="InterPro" id="IPR058512">
    <property type="entry name" value="DUF8199"/>
</dbReference>
<dbReference type="InterPro" id="IPR058060">
    <property type="entry name" value="HYC_CC_PP"/>
</dbReference>
<sequence length="139" mass="15512">MKLIRTILSLALAWLVVFSSLGMTITQHLCAGEVMSTAFFSHSAACEMEKQRESLPDCHKPAMADDCCQDQTIVLELEDEQQLIPTFKLSVPDMTFIAVFAAVWTSLFELYQPAYTHVPDYAPPSLAQDIPVLVQSFLL</sequence>
<protein>
    <submittedName>
        <fullName evidence="1">Uncharacterized protein</fullName>
    </submittedName>
</protein>
<dbReference type="EMBL" id="JACXAJ010000001">
    <property type="protein sequence ID" value="MBD1396430.1"/>
    <property type="molecule type" value="Genomic_DNA"/>
</dbReference>
<dbReference type="RefSeq" id="WP_191182533.1">
    <property type="nucleotide sequence ID" value="NZ_JACXAJ010000001.1"/>
</dbReference>
<evidence type="ECO:0000313" key="2">
    <source>
        <dbReference type="Proteomes" id="UP000625551"/>
    </source>
</evidence>